<dbReference type="PANTHER" id="PTHR47914:SF1">
    <property type="entry name" value="ALPHA_BETA-HYDROLASES SUPERFAMILY PROTEIN"/>
    <property type="match status" value="1"/>
</dbReference>
<keyword evidence="3" id="KW-1185">Reference proteome</keyword>
<dbReference type="InterPro" id="IPR000073">
    <property type="entry name" value="AB_hydrolase_1"/>
</dbReference>
<proteinExistence type="predicted"/>
<evidence type="ECO:0000259" key="1">
    <source>
        <dbReference type="Pfam" id="PF12697"/>
    </source>
</evidence>
<dbReference type="SUPFAM" id="SSF53474">
    <property type="entry name" value="alpha/beta-Hydrolases"/>
    <property type="match status" value="1"/>
</dbReference>
<dbReference type="InterPro" id="IPR029058">
    <property type="entry name" value="AB_hydrolase_fold"/>
</dbReference>
<comment type="caution">
    <text evidence="2">The sequence shown here is derived from an EMBL/GenBank/DDBJ whole genome shotgun (WGS) entry which is preliminary data.</text>
</comment>
<gene>
    <name evidence="2" type="ORF">OQ287_01830</name>
</gene>
<evidence type="ECO:0000313" key="3">
    <source>
        <dbReference type="Proteomes" id="UP001165678"/>
    </source>
</evidence>
<dbReference type="EMBL" id="JAPIVE010000001">
    <property type="protein sequence ID" value="MCX2522972.1"/>
    <property type="molecule type" value="Genomic_DNA"/>
</dbReference>
<accession>A0AA41ZDS2</accession>
<evidence type="ECO:0000313" key="2">
    <source>
        <dbReference type="EMBL" id="MCX2522972.1"/>
    </source>
</evidence>
<organism evidence="2 3">
    <name type="scientific">Larsenimonas rhizosphaerae</name>
    <dbReference type="NCBI Taxonomy" id="2944682"/>
    <lineage>
        <taxon>Bacteria</taxon>
        <taxon>Pseudomonadati</taxon>
        <taxon>Pseudomonadota</taxon>
        <taxon>Gammaproteobacteria</taxon>
        <taxon>Oceanospirillales</taxon>
        <taxon>Halomonadaceae</taxon>
        <taxon>Larsenimonas</taxon>
    </lineage>
</organism>
<sequence>MAHFARQDAFIWHGAGVPITVDMTTQGRGPLALLLPAISTVSTRHELAPLQARLAEHYRTVSVDWPGFGDRARPFHEGNAALMVRFLDDLLTHLSERPALVVAAGHGAGLALLYLKRHPDACDALALVAPTWRGPLPTMTRGVNKPWFKQLRQVFDSPVGKGLYWLNIRPWCIRKMVNEHVFEQQDWLNRARMAGKRQVPKSAGARHGSIRFVTGCYDAFIHAEDARAAVEGLNVPVLMLSTPHMPARSGENMQALGEAGNVDAVTLPHGRLLMHEECPEAVYRAIHDFMEQRAAAAQG</sequence>
<dbReference type="AlphaFoldDB" id="A0AA41ZDS2"/>
<dbReference type="Proteomes" id="UP001165678">
    <property type="component" value="Unassembled WGS sequence"/>
</dbReference>
<dbReference type="Gene3D" id="3.40.50.1820">
    <property type="entry name" value="alpha/beta hydrolase"/>
    <property type="match status" value="1"/>
</dbReference>
<dbReference type="PANTHER" id="PTHR47914">
    <property type="entry name" value="ALPHA/BETA-HYDROLASES SUPERFAMILY PROTEIN"/>
    <property type="match status" value="1"/>
</dbReference>
<protein>
    <submittedName>
        <fullName evidence="2">Alpha/beta hydrolase</fullName>
    </submittedName>
</protein>
<dbReference type="RefSeq" id="WP_265895391.1">
    <property type="nucleotide sequence ID" value="NZ_JAPIVE010000001.1"/>
</dbReference>
<dbReference type="GO" id="GO:0016787">
    <property type="term" value="F:hydrolase activity"/>
    <property type="evidence" value="ECO:0007669"/>
    <property type="project" value="UniProtKB-KW"/>
</dbReference>
<dbReference type="Pfam" id="PF12697">
    <property type="entry name" value="Abhydrolase_6"/>
    <property type="match status" value="1"/>
</dbReference>
<reference evidence="2" key="1">
    <citation type="submission" date="2022-11" db="EMBL/GenBank/DDBJ databases">
        <title>Larsenimonas rhizosphaerae sp. nov., isolated from a tidal mudflat.</title>
        <authorList>
            <person name="Lee S.D."/>
            <person name="Kim I.S."/>
        </authorList>
    </citation>
    <scope>NUCLEOTIDE SEQUENCE</scope>
    <source>
        <strain evidence="2">GH2-1</strain>
    </source>
</reference>
<feature type="domain" description="AB hydrolase-1" evidence="1">
    <location>
        <begin position="47"/>
        <end position="284"/>
    </location>
</feature>
<keyword evidence="2" id="KW-0378">Hydrolase</keyword>
<name>A0AA41ZDS2_9GAMM</name>